<dbReference type="InterPro" id="IPR036890">
    <property type="entry name" value="HATPase_C_sf"/>
</dbReference>
<dbReference type="EC" id="2.7.13.3" evidence="3"/>
<dbReference type="EMBL" id="JBHSWJ010000002">
    <property type="protein sequence ID" value="MFC6715826.1"/>
    <property type="molecule type" value="Genomic_DNA"/>
</dbReference>
<comment type="catalytic activity">
    <reaction evidence="1">
        <text>ATP + protein L-histidine = ADP + protein N-phospho-L-histidine.</text>
        <dbReference type="EC" id="2.7.13.3"/>
    </reaction>
</comment>
<evidence type="ECO:0000256" key="11">
    <source>
        <dbReference type="SAM" id="Phobius"/>
    </source>
</evidence>
<dbReference type="InterPro" id="IPR005467">
    <property type="entry name" value="His_kinase_dom"/>
</dbReference>
<evidence type="ECO:0000256" key="3">
    <source>
        <dbReference type="ARBA" id="ARBA00012438"/>
    </source>
</evidence>
<dbReference type="Gene3D" id="6.10.340.10">
    <property type="match status" value="1"/>
</dbReference>
<dbReference type="Pfam" id="PF00672">
    <property type="entry name" value="HAMP"/>
    <property type="match status" value="1"/>
</dbReference>
<keyword evidence="15" id="KW-1185">Reference proteome</keyword>
<evidence type="ECO:0000313" key="15">
    <source>
        <dbReference type="Proteomes" id="UP001596356"/>
    </source>
</evidence>
<keyword evidence="6 11" id="KW-0812">Transmembrane</keyword>
<keyword evidence="9" id="KW-0902">Two-component regulatory system</keyword>
<comment type="subcellular location">
    <subcellularLocation>
        <location evidence="2">Cell membrane</location>
    </subcellularLocation>
</comment>
<dbReference type="InterPro" id="IPR036097">
    <property type="entry name" value="HisK_dim/P_sf"/>
</dbReference>
<dbReference type="Proteomes" id="UP001596356">
    <property type="component" value="Unassembled WGS sequence"/>
</dbReference>
<dbReference type="PANTHER" id="PTHR45436">
    <property type="entry name" value="SENSOR HISTIDINE KINASE YKOH"/>
    <property type="match status" value="1"/>
</dbReference>
<dbReference type="InterPro" id="IPR050428">
    <property type="entry name" value="TCS_sensor_his_kinase"/>
</dbReference>
<evidence type="ECO:0000256" key="9">
    <source>
        <dbReference type="ARBA" id="ARBA00023012"/>
    </source>
</evidence>
<dbReference type="CDD" id="cd00082">
    <property type="entry name" value="HisKA"/>
    <property type="match status" value="1"/>
</dbReference>
<dbReference type="PROSITE" id="PS50885">
    <property type="entry name" value="HAMP"/>
    <property type="match status" value="1"/>
</dbReference>
<dbReference type="PROSITE" id="PS50109">
    <property type="entry name" value="HIS_KIN"/>
    <property type="match status" value="1"/>
</dbReference>
<evidence type="ECO:0000259" key="13">
    <source>
        <dbReference type="PROSITE" id="PS50885"/>
    </source>
</evidence>
<evidence type="ECO:0000256" key="4">
    <source>
        <dbReference type="ARBA" id="ARBA00022553"/>
    </source>
</evidence>
<keyword evidence="14" id="KW-0547">Nucleotide-binding</keyword>
<dbReference type="SMART" id="SM00387">
    <property type="entry name" value="HATPase_c"/>
    <property type="match status" value="1"/>
</dbReference>
<keyword evidence="7" id="KW-0418">Kinase</keyword>
<name>A0ABW2AXF4_9MICO</name>
<keyword evidence="5" id="KW-0808">Transferase</keyword>
<dbReference type="InterPro" id="IPR003660">
    <property type="entry name" value="HAMP_dom"/>
</dbReference>
<feature type="domain" description="HAMP" evidence="13">
    <location>
        <begin position="179"/>
        <end position="231"/>
    </location>
</feature>
<protein>
    <recommendedName>
        <fullName evidence="3">histidine kinase</fullName>
        <ecNumber evidence="3">2.7.13.3</ecNumber>
    </recommendedName>
</protein>
<evidence type="ECO:0000256" key="1">
    <source>
        <dbReference type="ARBA" id="ARBA00000085"/>
    </source>
</evidence>
<evidence type="ECO:0000256" key="7">
    <source>
        <dbReference type="ARBA" id="ARBA00022777"/>
    </source>
</evidence>
<feature type="domain" description="Histidine kinase" evidence="12">
    <location>
        <begin position="239"/>
        <end position="456"/>
    </location>
</feature>
<evidence type="ECO:0000256" key="8">
    <source>
        <dbReference type="ARBA" id="ARBA00022989"/>
    </source>
</evidence>
<dbReference type="GO" id="GO:0005524">
    <property type="term" value="F:ATP binding"/>
    <property type="evidence" value="ECO:0007669"/>
    <property type="project" value="UniProtKB-KW"/>
</dbReference>
<dbReference type="CDD" id="cd06225">
    <property type="entry name" value="HAMP"/>
    <property type="match status" value="1"/>
</dbReference>
<evidence type="ECO:0000256" key="2">
    <source>
        <dbReference type="ARBA" id="ARBA00004236"/>
    </source>
</evidence>
<keyword evidence="10 11" id="KW-0472">Membrane</keyword>
<dbReference type="SMART" id="SM00388">
    <property type="entry name" value="HisKA"/>
    <property type="match status" value="1"/>
</dbReference>
<accession>A0ABW2AXF4</accession>
<dbReference type="RefSeq" id="WP_377825202.1">
    <property type="nucleotide sequence ID" value="NZ_JBHSWJ010000002.1"/>
</dbReference>
<gene>
    <name evidence="14" type="ORF">ACFQBT_19130</name>
</gene>
<dbReference type="Gene3D" id="1.10.287.130">
    <property type="match status" value="1"/>
</dbReference>
<dbReference type="InterPro" id="IPR004358">
    <property type="entry name" value="Sig_transdc_His_kin-like_C"/>
</dbReference>
<dbReference type="SUPFAM" id="SSF158472">
    <property type="entry name" value="HAMP domain-like"/>
    <property type="match status" value="1"/>
</dbReference>
<dbReference type="Pfam" id="PF00512">
    <property type="entry name" value="HisKA"/>
    <property type="match status" value="1"/>
</dbReference>
<keyword evidence="4" id="KW-0597">Phosphoprotein</keyword>
<keyword evidence="14" id="KW-0067">ATP-binding</keyword>
<evidence type="ECO:0000259" key="12">
    <source>
        <dbReference type="PROSITE" id="PS50109"/>
    </source>
</evidence>
<dbReference type="PANTHER" id="PTHR45436:SF5">
    <property type="entry name" value="SENSOR HISTIDINE KINASE TRCS"/>
    <property type="match status" value="1"/>
</dbReference>
<keyword evidence="8 11" id="KW-1133">Transmembrane helix</keyword>
<proteinExistence type="predicted"/>
<comment type="caution">
    <text evidence="14">The sequence shown here is derived from an EMBL/GenBank/DDBJ whole genome shotgun (WGS) entry which is preliminary data.</text>
</comment>
<dbReference type="SUPFAM" id="SSF55874">
    <property type="entry name" value="ATPase domain of HSP90 chaperone/DNA topoisomerase II/histidine kinase"/>
    <property type="match status" value="1"/>
</dbReference>
<dbReference type="InterPro" id="IPR003661">
    <property type="entry name" value="HisK_dim/P_dom"/>
</dbReference>
<reference evidence="15" key="1">
    <citation type="journal article" date="2019" name="Int. J. Syst. Evol. Microbiol.">
        <title>The Global Catalogue of Microorganisms (GCM) 10K type strain sequencing project: providing services to taxonomists for standard genome sequencing and annotation.</title>
        <authorList>
            <consortium name="The Broad Institute Genomics Platform"/>
            <consortium name="The Broad Institute Genome Sequencing Center for Infectious Disease"/>
            <person name="Wu L."/>
            <person name="Ma J."/>
        </authorList>
    </citation>
    <scope>NUCLEOTIDE SEQUENCE [LARGE SCALE GENOMIC DNA]</scope>
    <source>
        <strain evidence="15">NBRC 106593</strain>
    </source>
</reference>
<dbReference type="Gene3D" id="3.30.565.10">
    <property type="entry name" value="Histidine kinase-like ATPase, C-terminal domain"/>
    <property type="match status" value="1"/>
</dbReference>
<evidence type="ECO:0000256" key="6">
    <source>
        <dbReference type="ARBA" id="ARBA00022692"/>
    </source>
</evidence>
<dbReference type="SMART" id="SM00304">
    <property type="entry name" value="HAMP"/>
    <property type="match status" value="1"/>
</dbReference>
<dbReference type="Pfam" id="PF02518">
    <property type="entry name" value="HATPase_c"/>
    <property type="match status" value="1"/>
</dbReference>
<evidence type="ECO:0000256" key="5">
    <source>
        <dbReference type="ARBA" id="ARBA00022679"/>
    </source>
</evidence>
<evidence type="ECO:0000313" key="14">
    <source>
        <dbReference type="EMBL" id="MFC6715826.1"/>
    </source>
</evidence>
<sequence length="456" mass="48299">MTAGRTTLFRQILLLAAIVGVLAAAITGALSAGLVRADQQSRARQSLVKLADAVATEINSSADPAATQRRTVRTLNAIDIRTVIVNDQGHVANPKVALADAVTPADIDRLRSGHPVSVIRADDHEEVLVEGRPTALGSVVLLQRQQDAIGPVGGVFLRTLIAFAVAFAVAALLALVLSRRIVRPLRQTAGVAHALASGSRDVTIPIEGPTEVAELAEAINGLSRSLARSEAQQREFLLSVSHDLRTPLTAISGYAESLADGVIAPGETSAVGSVMLAESQRLTRMVADLLDIGRLEAGEVRVEAVPTDVSLLITHCADAWRNRLQDKNIELRTEIVEDVWATTDAIRLRQVVDGLLDNAARILPAGAPVVLAVRTDGEQYVLVEVRDGGPGLRDEDLPVAFHKAVLHDRYRDTRPGGSGLGLAIVQRLVTALGGQVEAGHAPEGGARFTIRLPIRA</sequence>
<feature type="transmembrane region" description="Helical" evidence="11">
    <location>
        <begin position="155"/>
        <end position="177"/>
    </location>
</feature>
<dbReference type="SUPFAM" id="SSF47384">
    <property type="entry name" value="Homodimeric domain of signal transducing histidine kinase"/>
    <property type="match status" value="1"/>
</dbReference>
<evidence type="ECO:0000256" key="10">
    <source>
        <dbReference type="ARBA" id="ARBA00023136"/>
    </source>
</evidence>
<dbReference type="InterPro" id="IPR003594">
    <property type="entry name" value="HATPase_dom"/>
</dbReference>
<organism evidence="14 15">
    <name type="scientific">Branchiibius cervicis</name>
    <dbReference type="NCBI Taxonomy" id="908252"/>
    <lineage>
        <taxon>Bacteria</taxon>
        <taxon>Bacillati</taxon>
        <taxon>Actinomycetota</taxon>
        <taxon>Actinomycetes</taxon>
        <taxon>Micrococcales</taxon>
        <taxon>Dermacoccaceae</taxon>
        <taxon>Branchiibius</taxon>
    </lineage>
</organism>
<dbReference type="PRINTS" id="PR00344">
    <property type="entry name" value="BCTRLSENSOR"/>
</dbReference>